<name>A0A495VYL4_9PSEU</name>
<comment type="caution">
    <text evidence="1">The sequence shown here is derived from an EMBL/GenBank/DDBJ whole genome shotgun (WGS) entry which is preliminary data.</text>
</comment>
<dbReference type="RefSeq" id="WP_121005830.1">
    <property type="nucleotide sequence ID" value="NZ_RBXO01000001.1"/>
</dbReference>
<dbReference type="InterPro" id="IPR027417">
    <property type="entry name" value="P-loop_NTPase"/>
</dbReference>
<accession>A0A495VYL4</accession>
<sequence>MRWGPSGELGTVLWIGGAQWAGKTSVAWLLSRRFGVTAYHYDFHDARGHYDRALAHAGRYPHRHAWQVLQAHDPDTNWVRPSPEEMADNCKRGHVERFGMVLDDLRALSSGRPLVAEGWGLRPELVAPLLADPRQAVFLVPTEAFRQRRLRELPRAADVSAPVSDPRRARANRVARDRLPAEDVVERAREHGLRVVEVDGSLSVGGLAGVVADHFGPWLSRCGVS</sequence>
<gene>
    <name evidence="1" type="ORF">C8E97_2910</name>
</gene>
<evidence type="ECO:0000313" key="1">
    <source>
        <dbReference type="EMBL" id="RKT54294.1"/>
    </source>
</evidence>
<dbReference type="Proteomes" id="UP000282084">
    <property type="component" value="Unassembled WGS sequence"/>
</dbReference>
<proteinExistence type="predicted"/>
<protein>
    <submittedName>
        <fullName evidence="1">Uncharacterized protein</fullName>
    </submittedName>
</protein>
<dbReference type="EMBL" id="RBXO01000001">
    <property type="protein sequence ID" value="RKT54294.1"/>
    <property type="molecule type" value="Genomic_DNA"/>
</dbReference>
<dbReference type="AlphaFoldDB" id="A0A495VYL4"/>
<keyword evidence="2" id="KW-1185">Reference proteome</keyword>
<organism evidence="1 2">
    <name type="scientific">Saccharothrix australiensis</name>
    <dbReference type="NCBI Taxonomy" id="2072"/>
    <lineage>
        <taxon>Bacteria</taxon>
        <taxon>Bacillati</taxon>
        <taxon>Actinomycetota</taxon>
        <taxon>Actinomycetes</taxon>
        <taxon>Pseudonocardiales</taxon>
        <taxon>Pseudonocardiaceae</taxon>
        <taxon>Saccharothrix</taxon>
    </lineage>
</organism>
<dbReference type="SUPFAM" id="SSF52540">
    <property type="entry name" value="P-loop containing nucleoside triphosphate hydrolases"/>
    <property type="match status" value="1"/>
</dbReference>
<evidence type="ECO:0000313" key="2">
    <source>
        <dbReference type="Proteomes" id="UP000282084"/>
    </source>
</evidence>
<dbReference type="OrthoDB" id="3820382at2"/>
<reference evidence="1 2" key="1">
    <citation type="submission" date="2018-10" db="EMBL/GenBank/DDBJ databases">
        <title>Sequencing the genomes of 1000 actinobacteria strains.</title>
        <authorList>
            <person name="Klenk H.-P."/>
        </authorList>
    </citation>
    <scope>NUCLEOTIDE SEQUENCE [LARGE SCALE GENOMIC DNA]</scope>
    <source>
        <strain evidence="1 2">DSM 43800</strain>
    </source>
</reference>